<feature type="compositionally biased region" description="Acidic residues" evidence="1">
    <location>
        <begin position="529"/>
        <end position="544"/>
    </location>
</feature>
<dbReference type="Proteomes" id="UP000596742">
    <property type="component" value="Unassembled WGS sequence"/>
</dbReference>
<feature type="region of interest" description="Disordered" evidence="1">
    <location>
        <begin position="529"/>
        <end position="587"/>
    </location>
</feature>
<evidence type="ECO:0000256" key="1">
    <source>
        <dbReference type="SAM" id="MobiDB-lite"/>
    </source>
</evidence>
<proteinExistence type="predicted"/>
<name>A0A8B6CGL3_MYTGA</name>
<protein>
    <submittedName>
        <fullName evidence="2">Uncharacterized protein</fullName>
    </submittedName>
</protein>
<dbReference type="EMBL" id="UYJE01001651">
    <property type="protein sequence ID" value="VDI03945.1"/>
    <property type="molecule type" value="Genomic_DNA"/>
</dbReference>
<feature type="non-terminal residue" evidence="2">
    <location>
        <position position="1"/>
    </location>
</feature>
<evidence type="ECO:0000313" key="2">
    <source>
        <dbReference type="EMBL" id="VDI03945.1"/>
    </source>
</evidence>
<feature type="compositionally biased region" description="Basic and acidic residues" evidence="1">
    <location>
        <begin position="545"/>
        <end position="560"/>
    </location>
</feature>
<keyword evidence="3" id="KW-1185">Reference proteome</keyword>
<feature type="non-terminal residue" evidence="2">
    <location>
        <position position="587"/>
    </location>
</feature>
<dbReference type="Gene3D" id="2.60.220.30">
    <property type="match status" value="1"/>
</dbReference>
<comment type="caution">
    <text evidence="2">The sequence shown here is derived from an EMBL/GenBank/DDBJ whole genome shotgun (WGS) entry which is preliminary data.</text>
</comment>
<sequence>NHAFRVCYISDSTEEHLTLLTGINLYMNNITNGFFMYCSKSIPEYTDVEMHLVLEDRIFSDVYDIKAWGVTPKYIRVNIAVLGVVKQNQEVLIRPFEGSVEGDTTGREVLTPEGDDHAEEYTTIDVKIDLTRMKSAKFVVLAKMRQEEFGVSEESLRIIPQSESGAEINISEGTFDSPGKLLLNIAQTNDWNTDEMIIFSNALNIKMQNNVKPKKPVIIKLPLHSSEIQPDDLIVISSEKDVPETEDDWEICSRNVNIQGNTVTFAVDHFTSFVPVLKTKIRQSTHALTKAIAQYRPTEIFAGIKTERDNKLTLVVEVSLKNLGKQRRKFWKKKGFRLQASEYSECTVKEGETLKISAEGNFEIYSIRESRGEQLIFYPDNKSFRTFNIVSEGQESPIGYILVSRSTKKIVEYSVAETSKIKRIPVCFNAFFKNVVEVEIPRKVTIENATEELVSLPIDEQLLYDIQDIHLDEDAIQEICVVKDVIKYVEELKYEGDAKDNTADFDFDKEKLQGEFDDKDTTDDIVVDTEDLEGDKEDSTEDVVIDEKVLQDEGDDKYSTQDDDDMDKFQNNDVDTNTQLRNAYEKP</sequence>
<reference evidence="2" key="1">
    <citation type="submission" date="2018-11" db="EMBL/GenBank/DDBJ databases">
        <authorList>
            <person name="Alioto T."/>
            <person name="Alioto T."/>
        </authorList>
    </citation>
    <scope>NUCLEOTIDE SEQUENCE</scope>
</reference>
<evidence type="ECO:0000313" key="3">
    <source>
        <dbReference type="Proteomes" id="UP000596742"/>
    </source>
</evidence>
<dbReference type="AlphaFoldDB" id="A0A8B6CGL3"/>
<organism evidence="2 3">
    <name type="scientific">Mytilus galloprovincialis</name>
    <name type="common">Mediterranean mussel</name>
    <dbReference type="NCBI Taxonomy" id="29158"/>
    <lineage>
        <taxon>Eukaryota</taxon>
        <taxon>Metazoa</taxon>
        <taxon>Spiralia</taxon>
        <taxon>Lophotrochozoa</taxon>
        <taxon>Mollusca</taxon>
        <taxon>Bivalvia</taxon>
        <taxon>Autobranchia</taxon>
        <taxon>Pteriomorphia</taxon>
        <taxon>Mytilida</taxon>
        <taxon>Mytiloidea</taxon>
        <taxon>Mytilidae</taxon>
        <taxon>Mytilinae</taxon>
        <taxon>Mytilus</taxon>
    </lineage>
</organism>
<accession>A0A8B6CGL3</accession>
<gene>
    <name evidence="2" type="ORF">MGAL_10B003975</name>
</gene>